<accession>A0A915I1H9</accession>
<evidence type="ECO:0000313" key="2">
    <source>
        <dbReference type="WBParaSite" id="nRc.2.0.1.t07997-RA"/>
    </source>
</evidence>
<name>A0A915I1H9_ROMCU</name>
<proteinExistence type="predicted"/>
<evidence type="ECO:0000313" key="1">
    <source>
        <dbReference type="Proteomes" id="UP000887565"/>
    </source>
</evidence>
<sequence>MQGCAVGGTEATTNRSCELTREKEMLIISILNCNIEQERTNIPARLDNLTSSLACAICSPIEHY</sequence>
<dbReference type="Proteomes" id="UP000887565">
    <property type="component" value="Unplaced"/>
</dbReference>
<dbReference type="AlphaFoldDB" id="A0A915I1H9"/>
<organism evidence="1 2">
    <name type="scientific">Romanomermis culicivorax</name>
    <name type="common">Nematode worm</name>
    <dbReference type="NCBI Taxonomy" id="13658"/>
    <lineage>
        <taxon>Eukaryota</taxon>
        <taxon>Metazoa</taxon>
        <taxon>Ecdysozoa</taxon>
        <taxon>Nematoda</taxon>
        <taxon>Enoplea</taxon>
        <taxon>Dorylaimia</taxon>
        <taxon>Mermithida</taxon>
        <taxon>Mermithoidea</taxon>
        <taxon>Mermithidae</taxon>
        <taxon>Romanomermis</taxon>
    </lineage>
</organism>
<protein>
    <submittedName>
        <fullName evidence="2">Uncharacterized protein</fullName>
    </submittedName>
</protein>
<reference evidence="2" key="1">
    <citation type="submission" date="2022-11" db="UniProtKB">
        <authorList>
            <consortium name="WormBaseParasite"/>
        </authorList>
    </citation>
    <scope>IDENTIFICATION</scope>
</reference>
<dbReference type="WBParaSite" id="nRc.2.0.1.t07997-RA">
    <property type="protein sequence ID" value="nRc.2.0.1.t07997-RA"/>
    <property type="gene ID" value="nRc.2.0.1.g07997"/>
</dbReference>
<keyword evidence="1" id="KW-1185">Reference proteome</keyword>